<organism evidence="9 10">
    <name type="scientific">Devosia rhodophyticola</name>
    <dbReference type="NCBI Taxonomy" id="3026423"/>
    <lineage>
        <taxon>Bacteria</taxon>
        <taxon>Pseudomonadati</taxon>
        <taxon>Pseudomonadota</taxon>
        <taxon>Alphaproteobacteria</taxon>
        <taxon>Hyphomicrobiales</taxon>
        <taxon>Devosiaceae</taxon>
        <taxon>Devosia</taxon>
    </lineage>
</organism>
<dbReference type="PRINTS" id="PR00313">
    <property type="entry name" value="CABNDNGRPT"/>
</dbReference>
<dbReference type="InterPro" id="IPR039448">
    <property type="entry name" value="Beta_helix"/>
</dbReference>
<dbReference type="PANTHER" id="PTHR38340:SF1">
    <property type="entry name" value="S-LAYER PROTEIN"/>
    <property type="match status" value="1"/>
</dbReference>
<reference evidence="9 10" key="1">
    <citation type="submission" date="2023-02" db="EMBL/GenBank/DDBJ databases">
        <title>Devosia chondri sp. nov., isolated from the phycosphere of marine algae.</title>
        <authorList>
            <person name="Kim J.M."/>
            <person name="Lee J.K."/>
            <person name="Choi B.J."/>
            <person name="Bayburt H."/>
            <person name="Jeon C.O."/>
        </authorList>
    </citation>
    <scope>NUCLEOTIDE SEQUENCE [LARGE SCALE GENOMIC DNA]</scope>
    <source>
        <strain evidence="9 10">G2-5</strain>
    </source>
</reference>
<evidence type="ECO:0000256" key="3">
    <source>
        <dbReference type="ARBA" id="ARBA00004613"/>
    </source>
</evidence>
<feature type="region of interest" description="Disordered" evidence="6">
    <location>
        <begin position="229"/>
        <end position="306"/>
    </location>
</feature>
<evidence type="ECO:0000256" key="2">
    <source>
        <dbReference type="ARBA" id="ARBA00002822"/>
    </source>
</evidence>
<dbReference type="Pfam" id="PF00353">
    <property type="entry name" value="HemolysinCabind"/>
    <property type="match status" value="1"/>
</dbReference>
<keyword evidence="10" id="KW-1185">Reference proteome</keyword>
<feature type="domain" description="Peptidase M10 serralysin C-terminal" evidence="7">
    <location>
        <begin position="534"/>
        <end position="651"/>
    </location>
</feature>
<evidence type="ECO:0000259" key="7">
    <source>
        <dbReference type="Pfam" id="PF08548"/>
    </source>
</evidence>
<evidence type="ECO:0000256" key="4">
    <source>
        <dbReference type="ARBA" id="ARBA00022525"/>
    </source>
</evidence>
<accession>A0ABY7YXY0</accession>
<feature type="domain" description="Peptidase M10 serralysin C-terminal" evidence="7">
    <location>
        <begin position="313"/>
        <end position="447"/>
    </location>
</feature>
<dbReference type="SUPFAM" id="SSF51126">
    <property type="entry name" value="Pectin lyase-like"/>
    <property type="match status" value="1"/>
</dbReference>
<dbReference type="InterPro" id="IPR018511">
    <property type="entry name" value="Hemolysin-typ_Ca-bd_CS"/>
</dbReference>
<feature type="compositionally biased region" description="Pro residues" evidence="6">
    <location>
        <begin position="472"/>
        <end position="482"/>
    </location>
</feature>
<dbReference type="Gene3D" id="2.150.10.10">
    <property type="entry name" value="Serralysin-like metalloprotease, C-terminal"/>
    <property type="match status" value="2"/>
</dbReference>
<sequence>MAGWPDSTNTGVPDGVTLLPSGSIIVTKPGTVISGLDIKGNVYIDADNVTLENCRITSTNFSVVQIKDGNSGVVVQNCEINGVGSGNEGSNGITGVGTFLNNDIYNVENGIAVGGGSGTVIEGNYIHDLKASGSPHYDGIQIDGGQSDILIRNNTVINDHGQTAAVMIDNWFGPVSNVVLENNILVGGGYTIYSDGQFNGGSISGVQIINNHIGGGYWGDLNTNGNTPVYTGNVDDGESIVQTLNGNGNDTSGGPEPTQPPVEPTQPPVEPTQPPVTEPVQPPVTEPVQPTQPPVDNSSSATQGDDVIFGDALNNVFNGLGGNDIIDGGAGVDTLTGGAGADIFAFSKIGDIGMRAGARDVITDFTQGQDKIDVSALDANAKLSGHQGFSFLADDDAIFTKTPGELAWHTEADKGITVVQGDIDGDGWHDFEFEIKGTTNLKASDFIGVEGSDSGSQSGGSSGGDGTVQPPVTTPTVPPVTPTTPETAPEGNFESISGTWRSDRLDGGADNDHIEGLGGNDRLDGRAGDDIIDGGAGRDIMTGGSGSDIFQFKSLSDMGSTSRSRDVIRDFEHGQDKIDLSALDANSTVSGNQEFAFLAQDDQLFNRKAGELAWHTEGRNTIIQGDINGDGIHDFEIQLRGHIALDAGDFIL</sequence>
<name>A0ABY7YXY0_9HYPH</name>
<evidence type="ECO:0000256" key="6">
    <source>
        <dbReference type="SAM" id="MobiDB-lite"/>
    </source>
</evidence>
<dbReference type="Proteomes" id="UP001222118">
    <property type="component" value="Chromosome"/>
</dbReference>
<evidence type="ECO:0000313" key="10">
    <source>
        <dbReference type="Proteomes" id="UP001222118"/>
    </source>
</evidence>
<evidence type="ECO:0000256" key="1">
    <source>
        <dbReference type="ARBA" id="ARBA00001913"/>
    </source>
</evidence>
<dbReference type="InterPro" id="IPR011049">
    <property type="entry name" value="Serralysin-like_metalloprot_C"/>
</dbReference>
<dbReference type="SUPFAM" id="SSF51120">
    <property type="entry name" value="beta-Roll"/>
    <property type="match status" value="2"/>
</dbReference>
<dbReference type="InterPro" id="IPR006626">
    <property type="entry name" value="PbH1"/>
</dbReference>
<feature type="compositionally biased region" description="Polar residues" evidence="6">
    <location>
        <begin position="240"/>
        <end position="252"/>
    </location>
</feature>
<gene>
    <name evidence="9" type="ORF">PSQ90_01915</name>
</gene>
<feature type="domain" description="Right handed beta helix" evidence="8">
    <location>
        <begin position="42"/>
        <end position="211"/>
    </location>
</feature>
<dbReference type="Gene3D" id="2.160.20.10">
    <property type="entry name" value="Single-stranded right-handed beta-helix, Pectin lyase-like"/>
    <property type="match status" value="1"/>
</dbReference>
<dbReference type="InterPro" id="IPR050557">
    <property type="entry name" value="RTX_toxin/Mannuronan_C5-epim"/>
</dbReference>
<feature type="compositionally biased region" description="Basic and acidic residues" evidence="6">
    <location>
        <begin position="501"/>
        <end position="521"/>
    </location>
</feature>
<evidence type="ECO:0000259" key="8">
    <source>
        <dbReference type="Pfam" id="PF13229"/>
    </source>
</evidence>
<dbReference type="InterPro" id="IPR011050">
    <property type="entry name" value="Pectin_lyase_fold/virulence"/>
</dbReference>
<dbReference type="InterPro" id="IPR013858">
    <property type="entry name" value="Peptidase_M10B_C"/>
</dbReference>
<protein>
    <submittedName>
        <fullName evidence="9">M10 family metallopeptidase C-terminal domain-containing protein</fullName>
    </submittedName>
</protein>
<comment type="cofactor">
    <cofactor evidence="1">
        <name>Ca(2+)</name>
        <dbReference type="ChEBI" id="CHEBI:29108"/>
    </cofactor>
</comment>
<dbReference type="InterPro" id="IPR001343">
    <property type="entry name" value="Hemolysn_Ca-bd"/>
</dbReference>
<feature type="compositionally biased region" description="Pro residues" evidence="6">
    <location>
        <begin position="257"/>
        <end position="293"/>
    </location>
</feature>
<dbReference type="EMBL" id="CP118247">
    <property type="protein sequence ID" value="WDR06243.1"/>
    <property type="molecule type" value="Genomic_DNA"/>
</dbReference>
<proteinExistence type="predicted"/>
<keyword evidence="4" id="KW-0964">Secreted</keyword>
<keyword evidence="5" id="KW-0677">Repeat</keyword>
<comment type="subcellular location">
    <subcellularLocation>
        <location evidence="3">Secreted</location>
    </subcellularLocation>
</comment>
<feature type="compositionally biased region" description="Gly residues" evidence="6">
    <location>
        <begin position="457"/>
        <end position="466"/>
    </location>
</feature>
<feature type="region of interest" description="Disordered" evidence="6">
    <location>
        <begin position="446"/>
        <end position="521"/>
    </location>
</feature>
<dbReference type="Pfam" id="PF08548">
    <property type="entry name" value="Peptidase_M10_C"/>
    <property type="match status" value="2"/>
</dbReference>
<evidence type="ECO:0000256" key="5">
    <source>
        <dbReference type="ARBA" id="ARBA00022737"/>
    </source>
</evidence>
<dbReference type="InterPro" id="IPR012334">
    <property type="entry name" value="Pectin_lyas_fold"/>
</dbReference>
<dbReference type="PROSITE" id="PS00330">
    <property type="entry name" value="HEMOLYSIN_CALCIUM"/>
    <property type="match status" value="2"/>
</dbReference>
<dbReference type="SMART" id="SM00710">
    <property type="entry name" value="PbH1"/>
    <property type="match status" value="5"/>
</dbReference>
<dbReference type="RefSeq" id="WP_282211757.1">
    <property type="nucleotide sequence ID" value="NZ_CP118247.1"/>
</dbReference>
<dbReference type="Pfam" id="PF13229">
    <property type="entry name" value="Beta_helix"/>
    <property type="match status" value="1"/>
</dbReference>
<dbReference type="PANTHER" id="PTHR38340">
    <property type="entry name" value="S-LAYER PROTEIN"/>
    <property type="match status" value="1"/>
</dbReference>
<comment type="function">
    <text evidence="2">Converts beta-D-mannuronic acid (M) to alpha-L-guluronic acid (G), producing a polymer with gel-forming capacity, required for the formation of the cyst coat.</text>
</comment>
<evidence type="ECO:0000313" key="9">
    <source>
        <dbReference type="EMBL" id="WDR06243.1"/>
    </source>
</evidence>